<evidence type="ECO:0000313" key="6">
    <source>
        <dbReference type="Proteomes" id="UP000092612"/>
    </source>
</evidence>
<proteinExistence type="predicted"/>
<dbReference type="InterPro" id="IPR044929">
    <property type="entry name" value="DNA/RNA_non-sp_Endonuclease_sf"/>
</dbReference>
<dbReference type="GO" id="GO:0003676">
    <property type="term" value="F:nucleic acid binding"/>
    <property type="evidence" value="ECO:0007669"/>
    <property type="project" value="InterPro"/>
</dbReference>
<evidence type="ECO:0000256" key="2">
    <source>
        <dbReference type="PIRSR" id="PIRSR640255-2"/>
    </source>
</evidence>
<organism evidence="5 6">
    <name type="scientific">Polaribacter reichenbachii</name>
    <dbReference type="NCBI Taxonomy" id="996801"/>
    <lineage>
        <taxon>Bacteria</taxon>
        <taxon>Pseudomonadati</taxon>
        <taxon>Bacteroidota</taxon>
        <taxon>Flavobacteriia</taxon>
        <taxon>Flavobacteriales</taxon>
        <taxon>Flavobacteriaceae</taxon>
    </lineage>
</organism>
<evidence type="ECO:0000259" key="3">
    <source>
        <dbReference type="SMART" id="SM00477"/>
    </source>
</evidence>
<dbReference type="EMBL" id="LSFL01000042">
    <property type="protein sequence ID" value="OBY61604.1"/>
    <property type="molecule type" value="Genomic_DNA"/>
</dbReference>
<dbReference type="Proteomes" id="UP000092612">
    <property type="component" value="Unassembled WGS sequence"/>
</dbReference>
<dbReference type="SUPFAM" id="SSF54060">
    <property type="entry name" value="His-Me finger endonucleases"/>
    <property type="match status" value="1"/>
</dbReference>
<dbReference type="InterPro" id="IPR001604">
    <property type="entry name" value="Endo_G_ENPP1-like_dom"/>
</dbReference>
<dbReference type="AlphaFoldDB" id="A0A1B8TPZ9"/>
<sequence>MITQSNLKRETRYGVPAADQILFNRHYVLGYSYYFRQAKWALEIIDKDRTDIERIDNFRPDYRIPEMFRADLADYLNSGFNRGHLVASANQFETQIQNSETFLLSNMTPQVPSFNKGVWKRLENAVRVLDGQKNILETYVISGPLFLFDTEVKVIDSKKDEGVTLPIPHSYFKSILTENHRGTLHIWSFIIPNKATDEDLETFQVPTSKIEKISDLFLWEGLLGTKITRDKNKIKKIWKYK</sequence>
<dbReference type="Pfam" id="PF01223">
    <property type="entry name" value="Endonuclease_NS"/>
    <property type="match status" value="1"/>
</dbReference>
<dbReference type="InterPro" id="IPR020821">
    <property type="entry name" value="ENPP1-3/EXOG-like_nuc-like"/>
</dbReference>
<dbReference type="OrthoDB" id="9811262at2"/>
<dbReference type="SMART" id="SM00892">
    <property type="entry name" value="Endonuclease_NS"/>
    <property type="match status" value="1"/>
</dbReference>
<evidence type="ECO:0008006" key="7">
    <source>
        <dbReference type="Google" id="ProtNLM"/>
    </source>
</evidence>
<dbReference type="CDD" id="cd00091">
    <property type="entry name" value="NUC"/>
    <property type="match status" value="1"/>
</dbReference>
<name>A0A1B8TPZ9_9FLAO</name>
<reference evidence="6" key="1">
    <citation type="submission" date="2016-02" db="EMBL/GenBank/DDBJ databases">
        <title>Paenibacillus sp. LPB0068, isolated from Crassostrea gigas.</title>
        <authorList>
            <person name="Shin S.-K."/>
            <person name="Yi H."/>
        </authorList>
    </citation>
    <scope>NUCLEOTIDE SEQUENCE [LARGE SCALE GENOMIC DNA]</scope>
    <source>
        <strain evidence="6">KCTC 23969</strain>
    </source>
</reference>
<dbReference type="STRING" id="996801.BW723_11550"/>
<evidence type="ECO:0000313" key="5">
    <source>
        <dbReference type="EMBL" id="OBY61604.1"/>
    </source>
</evidence>
<evidence type="ECO:0000259" key="4">
    <source>
        <dbReference type="SMART" id="SM00892"/>
    </source>
</evidence>
<dbReference type="GO" id="GO:0016787">
    <property type="term" value="F:hydrolase activity"/>
    <property type="evidence" value="ECO:0007669"/>
    <property type="project" value="InterPro"/>
</dbReference>
<dbReference type="KEGG" id="prn:BW723_11550"/>
<keyword evidence="2" id="KW-0479">Metal-binding</keyword>
<dbReference type="GO" id="GO:0046872">
    <property type="term" value="F:metal ion binding"/>
    <property type="evidence" value="ECO:0007669"/>
    <property type="project" value="UniProtKB-KW"/>
</dbReference>
<dbReference type="RefSeq" id="WP_068364651.1">
    <property type="nucleotide sequence ID" value="NZ_CP019337.1"/>
</dbReference>
<feature type="active site" description="Proton acceptor" evidence="1">
    <location>
        <position position="84"/>
    </location>
</feature>
<feature type="domain" description="DNA/RNA non-specific endonuclease/pyrophosphatase/phosphodiesterase" evidence="4">
    <location>
        <begin position="23"/>
        <end position="225"/>
    </location>
</feature>
<dbReference type="GO" id="GO:0004519">
    <property type="term" value="F:endonuclease activity"/>
    <property type="evidence" value="ECO:0007669"/>
    <property type="project" value="TreeGrafter"/>
</dbReference>
<dbReference type="PANTHER" id="PTHR13966">
    <property type="entry name" value="ENDONUCLEASE RELATED"/>
    <property type="match status" value="1"/>
</dbReference>
<protein>
    <recommendedName>
        <fullName evidence="7">Endonuclease</fullName>
    </recommendedName>
</protein>
<dbReference type="InterPro" id="IPR040255">
    <property type="entry name" value="Non-specific_endonuclease"/>
</dbReference>
<dbReference type="PANTHER" id="PTHR13966:SF5">
    <property type="entry name" value="ENDONUCLEASE G, MITOCHONDRIAL"/>
    <property type="match status" value="1"/>
</dbReference>
<dbReference type="Gene3D" id="3.40.570.10">
    <property type="entry name" value="Extracellular Endonuclease, subunit A"/>
    <property type="match status" value="1"/>
</dbReference>
<evidence type="ECO:0000256" key="1">
    <source>
        <dbReference type="PIRSR" id="PIRSR640255-1"/>
    </source>
</evidence>
<feature type="binding site" evidence="2">
    <location>
        <position position="115"/>
    </location>
    <ligand>
        <name>Mg(2+)</name>
        <dbReference type="ChEBI" id="CHEBI:18420"/>
        <note>catalytic</note>
    </ligand>
</feature>
<dbReference type="SMART" id="SM00477">
    <property type="entry name" value="NUC"/>
    <property type="match status" value="1"/>
</dbReference>
<keyword evidence="6" id="KW-1185">Reference proteome</keyword>
<feature type="domain" description="ENPP1-3/EXOG-like endonuclease/phosphodiesterase" evidence="3">
    <location>
        <begin position="24"/>
        <end position="225"/>
    </location>
</feature>
<gene>
    <name evidence="5" type="ORF">LPB301_16225</name>
</gene>
<accession>A0A1B8TPZ9</accession>
<comment type="caution">
    <text evidence="5">The sequence shown here is derived from an EMBL/GenBank/DDBJ whole genome shotgun (WGS) entry which is preliminary data.</text>
</comment>
<dbReference type="InterPro" id="IPR044925">
    <property type="entry name" value="His-Me_finger_sf"/>
</dbReference>